<dbReference type="AlphaFoldDB" id="Q0G733"/>
<dbReference type="InterPro" id="IPR039536">
    <property type="entry name" value="TetR_C_Proteobacteria"/>
</dbReference>
<dbReference type="InterPro" id="IPR001647">
    <property type="entry name" value="HTH_TetR"/>
</dbReference>
<dbReference type="EMBL" id="AATP01000001">
    <property type="protein sequence ID" value="EAU42531.1"/>
    <property type="molecule type" value="Genomic_DNA"/>
</dbReference>
<evidence type="ECO:0000256" key="2">
    <source>
        <dbReference type="PROSITE-ProRule" id="PRU00335"/>
    </source>
</evidence>
<dbReference type="HOGENOM" id="CLU_069356_27_0_5"/>
<keyword evidence="1 2" id="KW-0238">DNA-binding</keyword>
<evidence type="ECO:0000313" key="4">
    <source>
        <dbReference type="EMBL" id="EAU42531.1"/>
    </source>
</evidence>
<dbReference type="InterPro" id="IPR050109">
    <property type="entry name" value="HTH-type_TetR-like_transc_reg"/>
</dbReference>
<comment type="caution">
    <text evidence="4">The sequence shown here is derived from an EMBL/GenBank/DDBJ whole genome shotgun (WGS) entry which is preliminary data.</text>
</comment>
<dbReference type="PANTHER" id="PTHR30055:SF146">
    <property type="entry name" value="HTH-TYPE TRANSCRIPTIONAL DUAL REGULATOR CECR"/>
    <property type="match status" value="1"/>
</dbReference>
<accession>Q0G733</accession>
<dbReference type="Proteomes" id="UP000004310">
    <property type="component" value="Unassembled WGS sequence"/>
</dbReference>
<gene>
    <name evidence="4" type="ORF">FP2506_06816</name>
</gene>
<dbReference type="InterPro" id="IPR009057">
    <property type="entry name" value="Homeodomain-like_sf"/>
</dbReference>
<reference evidence="4 5" key="1">
    <citation type="journal article" date="2010" name="J. Bacteriol.">
        <title>Genome sequence of Fulvimarina pelagi HTCC2506T, a Mn(II)-oxidizing alphaproteobacterium possessing an aerobic anoxygenic photosynthetic gene cluster and Xanthorhodopsin.</title>
        <authorList>
            <person name="Kang I."/>
            <person name="Oh H.M."/>
            <person name="Lim S.I."/>
            <person name="Ferriera S."/>
            <person name="Giovannoni S.J."/>
            <person name="Cho J.C."/>
        </authorList>
    </citation>
    <scope>NUCLEOTIDE SEQUENCE [LARGE SCALE GENOMIC DNA]</scope>
    <source>
        <strain evidence="4 5">HTCC2506</strain>
    </source>
</reference>
<protein>
    <submittedName>
        <fullName evidence="4">Bacterial regulatory protein TetR, HTH motif</fullName>
    </submittedName>
</protein>
<evidence type="ECO:0000313" key="5">
    <source>
        <dbReference type="Proteomes" id="UP000004310"/>
    </source>
</evidence>
<dbReference type="GO" id="GO:0003700">
    <property type="term" value="F:DNA-binding transcription factor activity"/>
    <property type="evidence" value="ECO:0007669"/>
    <property type="project" value="TreeGrafter"/>
</dbReference>
<feature type="domain" description="HTH tetR-type" evidence="3">
    <location>
        <begin position="23"/>
        <end position="82"/>
    </location>
</feature>
<name>Q0G733_9HYPH</name>
<dbReference type="Gene3D" id="1.10.357.10">
    <property type="entry name" value="Tetracycline Repressor, domain 2"/>
    <property type="match status" value="1"/>
</dbReference>
<dbReference type="eggNOG" id="COG1309">
    <property type="taxonomic scope" value="Bacteria"/>
</dbReference>
<evidence type="ECO:0000256" key="1">
    <source>
        <dbReference type="ARBA" id="ARBA00023125"/>
    </source>
</evidence>
<dbReference type="PANTHER" id="PTHR30055">
    <property type="entry name" value="HTH-TYPE TRANSCRIPTIONAL REGULATOR RUTR"/>
    <property type="match status" value="1"/>
</dbReference>
<organism evidence="4 5">
    <name type="scientific">Fulvimarina pelagi HTCC2506</name>
    <dbReference type="NCBI Taxonomy" id="314231"/>
    <lineage>
        <taxon>Bacteria</taxon>
        <taxon>Pseudomonadati</taxon>
        <taxon>Pseudomonadota</taxon>
        <taxon>Alphaproteobacteria</taxon>
        <taxon>Hyphomicrobiales</taxon>
        <taxon>Aurantimonadaceae</taxon>
        <taxon>Fulvimarina</taxon>
    </lineage>
</organism>
<sequence>MDWSMQAAQHRIAANDGIVEPLTDRQRDVLEAVLELIVKGQRPLSMIAVARAASCSKETLYRWFGDRDGLLIATVRWQAAKVRGIDLPNGPINSEFLLAALTRFASDWLSVLTGPTSIALNRLAIAEAGSETLDLGAIVLRNGPVEMARRIAPLFVAGRASGLIAYPSESDAFSAFFGLVVGDLQIRMLLGDEAGGTFDIDRAAEQAARRFMTLFGS</sequence>
<keyword evidence="5" id="KW-1185">Reference proteome</keyword>
<dbReference type="Pfam" id="PF14246">
    <property type="entry name" value="TetR_C_7"/>
    <property type="match status" value="1"/>
</dbReference>
<dbReference type="SUPFAM" id="SSF46689">
    <property type="entry name" value="Homeodomain-like"/>
    <property type="match status" value="1"/>
</dbReference>
<dbReference type="Gene3D" id="1.10.10.60">
    <property type="entry name" value="Homeodomain-like"/>
    <property type="match status" value="1"/>
</dbReference>
<proteinExistence type="predicted"/>
<feature type="DNA-binding region" description="H-T-H motif" evidence="2">
    <location>
        <begin position="45"/>
        <end position="64"/>
    </location>
</feature>
<dbReference type="STRING" id="217511.GCA_001463845_00141"/>
<evidence type="ECO:0000259" key="3">
    <source>
        <dbReference type="PROSITE" id="PS50977"/>
    </source>
</evidence>
<dbReference type="GO" id="GO:0000976">
    <property type="term" value="F:transcription cis-regulatory region binding"/>
    <property type="evidence" value="ECO:0007669"/>
    <property type="project" value="TreeGrafter"/>
</dbReference>
<dbReference type="PROSITE" id="PS50977">
    <property type="entry name" value="HTH_TETR_2"/>
    <property type="match status" value="1"/>
</dbReference>